<gene>
    <name evidence="2" type="ORF">HRG_04303</name>
</gene>
<accession>A0A9P8SJM4</accession>
<evidence type="ECO:0000256" key="1">
    <source>
        <dbReference type="SAM" id="MobiDB-lite"/>
    </source>
</evidence>
<organism evidence="2 3">
    <name type="scientific">Hirsutella rhossiliensis</name>
    <dbReference type="NCBI Taxonomy" id="111463"/>
    <lineage>
        <taxon>Eukaryota</taxon>
        <taxon>Fungi</taxon>
        <taxon>Dikarya</taxon>
        <taxon>Ascomycota</taxon>
        <taxon>Pezizomycotina</taxon>
        <taxon>Sordariomycetes</taxon>
        <taxon>Hypocreomycetidae</taxon>
        <taxon>Hypocreales</taxon>
        <taxon>Ophiocordycipitaceae</taxon>
        <taxon>Hirsutella</taxon>
    </lineage>
</organism>
<keyword evidence="3" id="KW-1185">Reference proteome</keyword>
<protein>
    <submittedName>
        <fullName evidence="2">Dynactin subunit p22 domain-containing protein</fullName>
    </submittedName>
</protein>
<feature type="region of interest" description="Disordered" evidence="1">
    <location>
        <begin position="176"/>
        <end position="203"/>
    </location>
</feature>
<dbReference type="OrthoDB" id="5403729at2759"/>
<dbReference type="Pfam" id="PF07426">
    <property type="entry name" value="Dynactin_p22"/>
    <property type="match status" value="1"/>
</dbReference>
<dbReference type="AlphaFoldDB" id="A0A9P8SJM4"/>
<dbReference type="InterPro" id="IPR009991">
    <property type="entry name" value="DCTN3"/>
</dbReference>
<dbReference type="Proteomes" id="UP000824596">
    <property type="component" value="Unassembled WGS sequence"/>
</dbReference>
<comment type="caution">
    <text evidence="2">The sequence shown here is derived from an EMBL/GenBank/DDBJ whole genome shotgun (WGS) entry which is preliminary data.</text>
</comment>
<dbReference type="GO" id="GO:0061640">
    <property type="term" value="P:cytoskeleton-dependent cytokinesis"/>
    <property type="evidence" value="ECO:0007669"/>
    <property type="project" value="InterPro"/>
</dbReference>
<reference evidence="2" key="1">
    <citation type="submission" date="2021-09" db="EMBL/GenBank/DDBJ databases">
        <title>A high-quality genome of the endoparasitic fungus Hirsutella rhossiliensis with a comparison of Hirsutella genomes reveals transposable elements contributing to genome size variation.</title>
        <authorList>
            <person name="Lin R."/>
            <person name="Jiao Y."/>
            <person name="Sun X."/>
            <person name="Ling J."/>
            <person name="Xie B."/>
            <person name="Cheng X."/>
        </authorList>
    </citation>
    <scope>NUCLEOTIDE SEQUENCE</scope>
    <source>
        <strain evidence="2">HR02</strain>
    </source>
</reference>
<sequence length="203" mass="22729">MDNPLDQTTLSTISLLESRLLRLEHVLYGPTASHPPAQPESVSWRMGQLEKRFSVMLSRIRVYGDLLKIYRSHPDLFHAPASSEPPSQLSADAIRSMVLASASSYPAILSSLTAIKDSPIPDVSESTALISMTDRMKAIQVTQAAQAADMAELRRRSEVVVRSWYESNLLAGSRSMADMESRVEGVERQVRRRERAKEEDKEM</sequence>
<evidence type="ECO:0000313" key="3">
    <source>
        <dbReference type="Proteomes" id="UP000824596"/>
    </source>
</evidence>
<dbReference type="EMBL" id="JAIZPD010000004">
    <property type="protein sequence ID" value="KAH0963875.1"/>
    <property type="molecule type" value="Genomic_DNA"/>
</dbReference>
<name>A0A9P8SJM4_9HYPO</name>
<dbReference type="GO" id="GO:0005869">
    <property type="term" value="C:dynactin complex"/>
    <property type="evidence" value="ECO:0007669"/>
    <property type="project" value="InterPro"/>
</dbReference>
<proteinExistence type="predicted"/>
<feature type="compositionally biased region" description="Basic and acidic residues" evidence="1">
    <location>
        <begin position="177"/>
        <end position="203"/>
    </location>
</feature>
<dbReference type="RefSeq" id="XP_044721388.1">
    <property type="nucleotide sequence ID" value="XM_044862774.1"/>
</dbReference>
<evidence type="ECO:0000313" key="2">
    <source>
        <dbReference type="EMBL" id="KAH0963875.1"/>
    </source>
</evidence>
<dbReference type="GeneID" id="68353432"/>